<dbReference type="InterPro" id="IPR018253">
    <property type="entry name" value="DnaJ_domain_CS"/>
</dbReference>
<feature type="compositionally biased region" description="Low complexity" evidence="1">
    <location>
        <begin position="334"/>
        <end position="355"/>
    </location>
</feature>
<dbReference type="PANTHER" id="PTHR44825:SF1">
    <property type="entry name" value="DNAJ HOMOLOG SUBFAMILY C MEMBER 4"/>
    <property type="match status" value="1"/>
</dbReference>
<name>A0AA36IU30_9DINO</name>
<dbReference type="SUPFAM" id="SSF46565">
    <property type="entry name" value="Chaperone J-domain"/>
    <property type="match status" value="1"/>
</dbReference>
<feature type="compositionally biased region" description="Basic and acidic residues" evidence="1">
    <location>
        <begin position="371"/>
        <end position="380"/>
    </location>
</feature>
<keyword evidence="4" id="KW-1185">Reference proteome</keyword>
<dbReference type="EMBL" id="CAUJNA010002435">
    <property type="protein sequence ID" value="CAJ1392868.1"/>
    <property type="molecule type" value="Genomic_DNA"/>
</dbReference>
<comment type="caution">
    <text evidence="3">The sequence shown here is derived from an EMBL/GenBank/DDBJ whole genome shotgun (WGS) entry which is preliminary data.</text>
</comment>
<sequence length="472" mass="51883">MASIAQDESVLDGRFGRNFVAEASSAAARSHYDELGVSRSAAADEIRRAYRHKARELHPDKCSEPDAQARFIRVNQAYEILSNPVSRRSYDLTLDAHAHFLRAGPAKAQAASDAIYELLQMLEAGIESAVKVRELKSKCERCGVEWPTCCFERAHLLKAIARAAEGEIDRRVRLQEWSRLAKGDLVAWLETQGCCLKFALACDTIDKDKLIQLARSRLSEPSRCTRSPSCRNKPAPAQSPIREAQASPQRKNENPSHNSFFPSIFRLPKAKPKRAPRQPKAPNAPKTKAPKAPKTKAPKAPKAPKDNAKANAEVQRSPLRPFFKKAAVPPPSPLSCSSTSSSSSSDSSSSSSSSSRPKKQPGPASLKRPREKQTDAQKADAARIEELRTQLQAVRAAAKADHPKALPALVELEKLDMEGRIDLKRCTRVLGELNKAWWRREVHGSVAWHASTLVLRVDADALIRGAKVDGSA</sequence>
<dbReference type="PRINTS" id="PR00625">
    <property type="entry name" value="JDOMAIN"/>
</dbReference>
<dbReference type="Gene3D" id="1.10.287.110">
    <property type="entry name" value="DnaJ domain"/>
    <property type="match status" value="1"/>
</dbReference>
<dbReference type="PROSITE" id="PS50076">
    <property type="entry name" value="DNAJ_2"/>
    <property type="match status" value="1"/>
</dbReference>
<dbReference type="InterPro" id="IPR052763">
    <property type="entry name" value="DnaJ_C4"/>
</dbReference>
<evidence type="ECO:0000313" key="3">
    <source>
        <dbReference type="EMBL" id="CAJ1392868.1"/>
    </source>
</evidence>
<feature type="region of interest" description="Disordered" evidence="1">
    <location>
        <begin position="221"/>
        <end position="380"/>
    </location>
</feature>
<proteinExistence type="predicted"/>
<dbReference type="AlphaFoldDB" id="A0AA36IU30"/>
<feature type="domain" description="J" evidence="2">
    <location>
        <begin position="30"/>
        <end position="94"/>
    </location>
</feature>
<accession>A0AA36IU30</accession>
<feature type="compositionally biased region" description="Basic residues" evidence="1">
    <location>
        <begin position="268"/>
        <end position="277"/>
    </location>
</feature>
<protein>
    <recommendedName>
        <fullName evidence="2">J domain-containing protein</fullName>
    </recommendedName>
</protein>
<dbReference type="InterPro" id="IPR036869">
    <property type="entry name" value="J_dom_sf"/>
</dbReference>
<organism evidence="3 4">
    <name type="scientific">Effrenium voratum</name>
    <dbReference type="NCBI Taxonomy" id="2562239"/>
    <lineage>
        <taxon>Eukaryota</taxon>
        <taxon>Sar</taxon>
        <taxon>Alveolata</taxon>
        <taxon>Dinophyceae</taxon>
        <taxon>Suessiales</taxon>
        <taxon>Symbiodiniaceae</taxon>
        <taxon>Effrenium</taxon>
    </lineage>
</organism>
<dbReference type="Pfam" id="PF00226">
    <property type="entry name" value="DnaJ"/>
    <property type="match status" value="1"/>
</dbReference>
<evidence type="ECO:0000313" key="4">
    <source>
        <dbReference type="Proteomes" id="UP001178507"/>
    </source>
</evidence>
<gene>
    <name evidence="3" type="ORF">EVOR1521_LOCUS17861</name>
</gene>
<dbReference type="CDD" id="cd06257">
    <property type="entry name" value="DnaJ"/>
    <property type="match status" value="1"/>
</dbReference>
<dbReference type="InterPro" id="IPR001623">
    <property type="entry name" value="DnaJ_domain"/>
</dbReference>
<dbReference type="Proteomes" id="UP001178507">
    <property type="component" value="Unassembled WGS sequence"/>
</dbReference>
<evidence type="ECO:0000259" key="2">
    <source>
        <dbReference type="PROSITE" id="PS50076"/>
    </source>
</evidence>
<dbReference type="PROSITE" id="PS00636">
    <property type="entry name" value="DNAJ_1"/>
    <property type="match status" value="1"/>
</dbReference>
<evidence type="ECO:0000256" key="1">
    <source>
        <dbReference type="SAM" id="MobiDB-lite"/>
    </source>
</evidence>
<feature type="compositionally biased region" description="Basic residues" evidence="1">
    <location>
        <begin position="288"/>
        <end position="299"/>
    </location>
</feature>
<dbReference type="SMART" id="SM00271">
    <property type="entry name" value="DnaJ"/>
    <property type="match status" value="1"/>
</dbReference>
<reference evidence="3" key="1">
    <citation type="submission" date="2023-08" db="EMBL/GenBank/DDBJ databases">
        <authorList>
            <person name="Chen Y."/>
            <person name="Shah S."/>
            <person name="Dougan E. K."/>
            <person name="Thang M."/>
            <person name="Chan C."/>
        </authorList>
    </citation>
    <scope>NUCLEOTIDE SEQUENCE</scope>
</reference>
<dbReference type="PANTHER" id="PTHR44825">
    <property type="match status" value="1"/>
</dbReference>
<feature type="compositionally biased region" description="Low complexity" evidence="1">
    <location>
        <begin position="278"/>
        <end position="287"/>
    </location>
</feature>